<protein>
    <submittedName>
        <fullName evidence="7">Lmbr1-like conserved region family protein, putative</fullName>
        <ecNumber evidence="7">1.6.5.3</ecNumber>
    </submittedName>
</protein>
<dbReference type="GO" id="GO:0016020">
    <property type="term" value="C:membrane"/>
    <property type="evidence" value="ECO:0007669"/>
    <property type="project" value="UniProtKB-SubCell"/>
</dbReference>
<comment type="similarity">
    <text evidence="2">Belongs to the LIMR family.</text>
</comment>
<keyword evidence="4 6" id="KW-1133">Transmembrane helix</keyword>
<dbReference type="EC" id="1.6.5.3" evidence="7"/>
<dbReference type="GeneID" id="14905017"/>
<sequence length="643" mass="77640">MLTYIIQITLLLFYLVYLIKKYAAESIYFHIKAICFFSWLLSFAFIFLLPVDIKYVKKNKYLRFYLKIFKKQIYIYKIIKKFILCIKQIFVFILPFFQEYEEAGEFTKQEKIKKSIIKNLQIYLIAFFLLVGFIVYLMYQNKITKYDIQGLLISLSNGFGILLVVLLLGHGLVAIPKRLWREYNYQLLLEYFFILIFITFIYLKKSYYYFKAHLLFEQKQKVKLKLEDQVYLVFYSLKINNQYKEQINIILESVPQKIINYCKQNKDYITNKEEFTYERLIQLNKQIKNNSFQIKRIETQLDDIIDKAIFYEDIINTNNSESKNIKSIFYICSKSRLGAIYDYFYYIWNCRLLKQIKKIFSIIFFLLSTFIFFEEISIFIPSLPNPFKYIINNSIITYVFFFFYIFYQYIKKIIIIIPLIYISYCAFYGLFIFKFAGSYGLYNNKQTDAASLMFFSINFSRVSAPIAYNYIRMLKINDSAFEYVIGKIDEIPFLEKANMYCFPFILVLLILANIFDFYSKFMNCIGLKKFEFNQTSQEQEEIEQGKIYIGKSIYKKQFIILLFFIQLDKNGKYNLNNQIQKIKIFTDIFIEQISISILYFQIFNLQLFQSNHRCKIKQQNKNNQRYASQEITEHFLVKNNYLL</sequence>
<evidence type="ECO:0000256" key="5">
    <source>
        <dbReference type="ARBA" id="ARBA00023136"/>
    </source>
</evidence>
<evidence type="ECO:0000256" key="3">
    <source>
        <dbReference type="ARBA" id="ARBA00022692"/>
    </source>
</evidence>
<dbReference type="GO" id="GO:0016491">
    <property type="term" value="F:oxidoreductase activity"/>
    <property type="evidence" value="ECO:0007669"/>
    <property type="project" value="UniProtKB-KW"/>
</dbReference>
<reference evidence="7 8" key="1">
    <citation type="submission" date="2011-07" db="EMBL/GenBank/DDBJ databases">
        <authorList>
            <person name="Coyne R."/>
            <person name="Brami D."/>
            <person name="Johnson J."/>
            <person name="Hostetler J."/>
            <person name="Hannick L."/>
            <person name="Clark T."/>
            <person name="Cassidy-Hanley D."/>
            <person name="Inman J."/>
        </authorList>
    </citation>
    <scope>NUCLEOTIDE SEQUENCE [LARGE SCALE GENOMIC DNA]</scope>
    <source>
        <strain evidence="7 8">G5</strain>
    </source>
</reference>
<dbReference type="OMA" id="QLERICY"/>
<dbReference type="Pfam" id="PF04791">
    <property type="entry name" value="LMBR1"/>
    <property type="match status" value="1"/>
</dbReference>
<dbReference type="EMBL" id="GL984203">
    <property type="protein sequence ID" value="EGR28925.1"/>
    <property type="molecule type" value="Genomic_DNA"/>
</dbReference>
<keyword evidence="8" id="KW-1185">Reference proteome</keyword>
<evidence type="ECO:0000313" key="8">
    <source>
        <dbReference type="Proteomes" id="UP000008983"/>
    </source>
</evidence>
<feature type="transmembrane region" description="Helical" evidence="6">
    <location>
        <begin position="120"/>
        <end position="139"/>
    </location>
</feature>
<dbReference type="InParanoid" id="G0R0T0"/>
<name>G0R0T0_ICHMU</name>
<accession>G0R0T0</accession>
<keyword evidence="5 6" id="KW-0472">Membrane</keyword>
<dbReference type="Proteomes" id="UP000008983">
    <property type="component" value="Unassembled WGS sequence"/>
</dbReference>
<evidence type="ECO:0000256" key="2">
    <source>
        <dbReference type="ARBA" id="ARBA00010487"/>
    </source>
</evidence>
<feature type="transmembrane region" description="Helical" evidence="6">
    <location>
        <begin position="74"/>
        <end position="97"/>
    </location>
</feature>
<evidence type="ECO:0000256" key="4">
    <source>
        <dbReference type="ARBA" id="ARBA00022989"/>
    </source>
</evidence>
<dbReference type="PANTHER" id="PTHR21355:SF0">
    <property type="entry name" value="G-PROTEIN COUPLED RECEPTOR-ASSOCIATED PROTEIN LMBRD2"/>
    <property type="match status" value="1"/>
</dbReference>
<dbReference type="InterPro" id="IPR051584">
    <property type="entry name" value="GPCR-associated_LMBR1"/>
</dbReference>
<keyword evidence="7" id="KW-0560">Oxidoreductase</keyword>
<dbReference type="AlphaFoldDB" id="G0R0T0"/>
<evidence type="ECO:0000256" key="6">
    <source>
        <dbReference type="SAM" id="Phobius"/>
    </source>
</evidence>
<gene>
    <name evidence="7" type="ORF">IMG5_166740</name>
</gene>
<feature type="transmembrane region" description="Helical" evidence="6">
    <location>
        <begin position="185"/>
        <end position="203"/>
    </location>
</feature>
<keyword evidence="3 6" id="KW-0812">Transmembrane</keyword>
<dbReference type="eggNOG" id="KOG2296">
    <property type="taxonomic scope" value="Eukaryota"/>
</dbReference>
<evidence type="ECO:0000256" key="1">
    <source>
        <dbReference type="ARBA" id="ARBA00004141"/>
    </source>
</evidence>
<feature type="transmembrane region" description="Helical" evidence="6">
    <location>
        <begin position="151"/>
        <end position="173"/>
    </location>
</feature>
<organism evidence="7 8">
    <name type="scientific">Ichthyophthirius multifiliis</name>
    <name type="common">White spot disease agent</name>
    <name type="synonym">Ich</name>
    <dbReference type="NCBI Taxonomy" id="5932"/>
    <lineage>
        <taxon>Eukaryota</taxon>
        <taxon>Sar</taxon>
        <taxon>Alveolata</taxon>
        <taxon>Ciliophora</taxon>
        <taxon>Intramacronucleata</taxon>
        <taxon>Oligohymenophorea</taxon>
        <taxon>Hymenostomatida</taxon>
        <taxon>Ophryoglenina</taxon>
        <taxon>Ichthyophthirius</taxon>
    </lineage>
</organism>
<feature type="transmembrane region" description="Helical" evidence="6">
    <location>
        <begin position="497"/>
        <end position="515"/>
    </location>
</feature>
<feature type="transmembrane region" description="Helical" evidence="6">
    <location>
        <begin position="389"/>
        <end position="407"/>
    </location>
</feature>
<dbReference type="OrthoDB" id="203099at2759"/>
<dbReference type="RefSeq" id="XP_004030161.1">
    <property type="nucleotide sequence ID" value="XM_004030113.1"/>
</dbReference>
<comment type="subcellular location">
    <subcellularLocation>
        <location evidence="1">Membrane</location>
        <topology evidence="1">Multi-pass membrane protein</topology>
    </subcellularLocation>
</comment>
<evidence type="ECO:0000313" key="7">
    <source>
        <dbReference type="EMBL" id="EGR28925.1"/>
    </source>
</evidence>
<dbReference type="PANTHER" id="PTHR21355">
    <property type="entry name" value="G-PROTEIN COUPLED RECEPTOR-ASSOCIATED PROTEIN LMBRD2"/>
    <property type="match status" value="1"/>
</dbReference>
<feature type="transmembrane region" description="Helical" evidence="6">
    <location>
        <begin position="359"/>
        <end position="383"/>
    </location>
</feature>
<feature type="transmembrane region" description="Helical" evidence="6">
    <location>
        <begin position="449"/>
        <end position="471"/>
    </location>
</feature>
<feature type="transmembrane region" description="Helical" evidence="6">
    <location>
        <begin position="414"/>
        <end position="437"/>
    </location>
</feature>
<feature type="transmembrane region" description="Helical" evidence="6">
    <location>
        <begin position="28"/>
        <end position="53"/>
    </location>
</feature>
<proteinExistence type="inferred from homology"/>
<dbReference type="InterPro" id="IPR006876">
    <property type="entry name" value="LMBR1-like_membr_prot"/>
</dbReference>